<feature type="domain" description="FAD-binding PCMH-type" evidence="1">
    <location>
        <begin position="9"/>
        <end position="175"/>
    </location>
</feature>
<dbReference type="InterPro" id="IPR006094">
    <property type="entry name" value="Oxid_FAD_bind_N"/>
</dbReference>
<protein>
    <submittedName>
        <fullName evidence="2">FAD-linked oxidase</fullName>
    </submittedName>
</protein>
<accession>A0A2A4SPQ1</accession>
<proteinExistence type="predicted"/>
<dbReference type="PROSITE" id="PS51387">
    <property type="entry name" value="FAD_PCMH"/>
    <property type="match status" value="1"/>
</dbReference>
<dbReference type="AlphaFoldDB" id="A0A2A4SPQ1"/>
<evidence type="ECO:0000313" key="2">
    <source>
        <dbReference type="EMBL" id="PCI23396.1"/>
    </source>
</evidence>
<name>A0A2A4SPQ1_9DELT</name>
<dbReference type="Gene3D" id="3.30.465.10">
    <property type="match status" value="1"/>
</dbReference>
<dbReference type="InterPro" id="IPR010031">
    <property type="entry name" value="FAD_lactone_oxidase-like"/>
</dbReference>
<dbReference type="Proteomes" id="UP000218113">
    <property type="component" value="Unassembled WGS sequence"/>
</dbReference>
<dbReference type="InterPro" id="IPR016169">
    <property type="entry name" value="FAD-bd_PCMH_sub2"/>
</dbReference>
<sequence length="432" mass="48900">MKLAGWGKFPIIDSEPHWFENETQLKTLVQRRQEYIVFALGRSYGDSALAAHTIQTQTWNHILDFDEDQGVLTCESGLSLADIIDVFLPRGWFLSVSPGTKFITVGGAIASDVHGKNHHLAGCFSESVLSFELMSADGELLPCSREQNPSLFHATCGGMGLTGVITRAKIKLMKIPSAQIRQTTFKARNLKETFELFFQYKHVPYSVAWVDCLARGEKLGRSLLMVGDHDPEGTLDRSEKLQLSIPLDFPRMALNKYTVSAFNQLYYNRITKPRTCTRVDLESFFYPLDSIHHWNRMYGASGFTQYQFVLPHESSFSGLSKILGAISQSGLGSFLSVLKLLGKENKNLLSFPKEGFTLALDFKMELKLLPLLSLLDRIVLDHGGRFYLAKDVRLDVETFRAGYPRLQEFEAIREKYGCKEKFQSLQSKRLKL</sequence>
<dbReference type="InterPro" id="IPR016166">
    <property type="entry name" value="FAD-bd_PCMH"/>
</dbReference>
<dbReference type="SUPFAM" id="SSF56176">
    <property type="entry name" value="FAD-binding/transporter-associated domain-like"/>
    <property type="match status" value="1"/>
</dbReference>
<dbReference type="GO" id="GO:0071949">
    <property type="term" value="F:FAD binding"/>
    <property type="evidence" value="ECO:0007669"/>
    <property type="project" value="InterPro"/>
</dbReference>
<evidence type="ECO:0000259" key="1">
    <source>
        <dbReference type="PROSITE" id="PS51387"/>
    </source>
</evidence>
<dbReference type="Pfam" id="PF01565">
    <property type="entry name" value="FAD_binding_4"/>
    <property type="match status" value="1"/>
</dbReference>
<organism evidence="2 3">
    <name type="scientific">SAR324 cluster bacterium</name>
    <dbReference type="NCBI Taxonomy" id="2024889"/>
    <lineage>
        <taxon>Bacteria</taxon>
        <taxon>Deltaproteobacteria</taxon>
        <taxon>SAR324 cluster</taxon>
    </lineage>
</organism>
<gene>
    <name evidence="2" type="ORF">COB67_12805</name>
</gene>
<evidence type="ECO:0000313" key="3">
    <source>
        <dbReference type="Proteomes" id="UP000218113"/>
    </source>
</evidence>
<dbReference type="InterPro" id="IPR036318">
    <property type="entry name" value="FAD-bd_PCMH-like_sf"/>
</dbReference>
<comment type="caution">
    <text evidence="2">The sequence shown here is derived from an EMBL/GenBank/DDBJ whole genome shotgun (WGS) entry which is preliminary data.</text>
</comment>
<dbReference type="PANTHER" id="PTHR43762:SF1">
    <property type="entry name" value="D-ARABINONO-1,4-LACTONE OXIDASE"/>
    <property type="match status" value="1"/>
</dbReference>
<dbReference type="EMBL" id="NVSR01000145">
    <property type="protein sequence ID" value="PCI23396.1"/>
    <property type="molecule type" value="Genomic_DNA"/>
</dbReference>
<dbReference type="PANTHER" id="PTHR43762">
    <property type="entry name" value="L-GULONOLACTONE OXIDASE"/>
    <property type="match status" value="1"/>
</dbReference>
<dbReference type="GO" id="GO:0016899">
    <property type="term" value="F:oxidoreductase activity, acting on the CH-OH group of donors, oxygen as acceptor"/>
    <property type="evidence" value="ECO:0007669"/>
    <property type="project" value="InterPro"/>
</dbReference>
<reference evidence="3" key="1">
    <citation type="submission" date="2017-08" db="EMBL/GenBank/DDBJ databases">
        <title>A dynamic microbial community with high functional redundancy inhabits the cold, oxic subseafloor aquifer.</title>
        <authorList>
            <person name="Tully B.J."/>
            <person name="Wheat C.G."/>
            <person name="Glazer B.T."/>
            <person name="Huber J.A."/>
        </authorList>
    </citation>
    <scope>NUCLEOTIDE SEQUENCE [LARGE SCALE GENOMIC DNA]</scope>
</reference>